<dbReference type="InterPro" id="IPR012954">
    <property type="entry name" value="BP28_C_dom"/>
</dbReference>
<dbReference type="GO" id="GO:0030515">
    <property type="term" value="F:snoRNA binding"/>
    <property type="evidence" value="ECO:0007669"/>
    <property type="project" value="TreeGrafter"/>
</dbReference>
<dbReference type="SUPFAM" id="SSF48264">
    <property type="entry name" value="Cytochrome P450"/>
    <property type="match status" value="1"/>
</dbReference>
<dbReference type="CDD" id="cd00302">
    <property type="entry name" value="cytochrome_P450"/>
    <property type="match status" value="1"/>
</dbReference>
<dbReference type="InterPro" id="IPR022125">
    <property type="entry name" value="U3snoRNP10_N"/>
</dbReference>
<evidence type="ECO:0000256" key="5">
    <source>
        <dbReference type="ARBA" id="ARBA00022517"/>
    </source>
</evidence>
<dbReference type="InterPro" id="IPR040191">
    <property type="entry name" value="UTP10"/>
</dbReference>
<accession>A0A517LPU8</accession>
<evidence type="ECO:0000256" key="7">
    <source>
        <dbReference type="ARBA" id="ARBA00022737"/>
    </source>
</evidence>
<dbReference type="Pfam" id="PF04082">
    <property type="entry name" value="Fungal_trans"/>
    <property type="match status" value="1"/>
</dbReference>
<comment type="function">
    <text evidence="10">Involved in nucleolar processing of pre-18S ribosomal RNA. Involved in ribosome biosynthesis.</text>
</comment>
<dbReference type="InterPro" id="IPR001128">
    <property type="entry name" value="Cyt_P450"/>
</dbReference>
<dbReference type="PANTHER" id="PTHR13457">
    <property type="entry name" value="BAP28"/>
    <property type="match status" value="1"/>
</dbReference>
<dbReference type="PANTHER" id="PTHR13457:SF1">
    <property type="entry name" value="HEAT REPEAT-CONTAINING PROTEIN 1"/>
    <property type="match status" value="1"/>
</dbReference>
<dbReference type="Pfam" id="PF08146">
    <property type="entry name" value="BP28CT"/>
    <property type="match status" value="1"/>
</dbReference>
<evidence type="ECO:0000256" key="4">
    <source>
        <dbReference type="ARBA" id="ARBA00015399"/>
    </source>
</evidence>
<evidence type="ECO:0000256" key="10">
    <source>
        <dbReference type="ARBA" id="ARBA00025076"/>
    </source>
</evidence>
<dbReference type="GO" id="GO:0000462">
    <property type="term" value="P:maturation of SSU-rRNA from tricistronic rRNA transcript (SSU-rRNA, 5.8S rRNA, LSU-rRNA)"/>
    <property type="evidence" value="ECO:0007669"/>
    <property type="project" value="TreeGrafter"/>
</dbReference>
<feature type="compositionally biased region" description="Low complexity" evidence="12">
    <location>
        <begin position="2445"/>
        <end position="2454"/>
    </location>
</feature>
<evidence type="ECO:0000256" key="9">
    <source>
        <dbReference type="ARBA" id="ARBA00023274"/>
    </source>
</evidence>
<dbReference type="InterPro" id="IPR016024">
    <property type="entry name" value="ARM-type_fold"/>
</dbReference>
<dbReference type="InterPro" id="IPR011989">
    <property type="entry name" value="ARM-like"/>
</dbReference>
<dbReference type="SMART" id="SM00906">
    <property type="entry name" value="Fungal_trans"/>
    <property type="match status" value="1"/>
</dbReference>
<evidence type="ECO:0000313" key="16">
    <source>
        <dbReference type="Proteomes" id="UP000316270"/>
    </source>
</evidence>
<dbReference type="Proteomes" id="UP000316270">
    <property type="component" value="Chromosome 18"/>
</dbReference>
<dbReference type="GO" id="GO:0006351">
    <property type="term" value="P:DNA-templated transcription"/>
    <property type="evidence" value="ECO:0007669"/>
    <property type="project" value="InterPro"/>
</dbReference>
<name>A0A517LPU8_9PEZI</name>
<keyword evidence="9 11" id="KW-0687">Ribonucleoprotein</keyword>
<dbReference type="SUPFAM" id="SSF48371">
    <property type="entry name" value="ARM repeat"/>
    <property type="match status" value="1"/>
</dbReference>
<proteinExistence type="inferred from homology"/>
<dbReference type="InterPro" id="IPR000357">
    <property type="entry name" value="HEAT"/>
</dbReference>
<feature type="region of interest" description="Disordered" evidence="12">
    <location>
        <begin position="1834"/>
        <end position="1863"/>
    </location>
</feature>
<dbReference type="Pfam" id="PF02985">
    <property type="entry name" value="HEAT"/>
    <property type="match status" value="1"/>
</dbReference>
<dbReference type="OrthoDB" id="31183at2759"/>
<comment type="similarity">
    <text evidence="2 11">Belongs to the HEATR1/UTP10 family.</text>
</comment>
<keyword evidence="7" id="KW-0677">Repeat</keyword>
<evidence type="ECO:0000259" key="14">
    <source>
        <dbReference type="SMART" id="SM01036"/>
    </source>
</evidence>
<feature type="region of interest" description="Disordered" evidence="12">
    <location>
        <begin position="1911"/>
        <end position="1939"/>
    </location>
</feature>
<reference evidence="15 16" key="1">
    <citation type="submission" date="2019-07" db="EMBL/GenBank/DDBJ databases">
        <title>Finished genome of Venturia effusa.</title>
        <authorList>
            <person name="Young C.A."/>
            <person name="Cox M.P."/>
            <person name="Ganley A.R.D."/>
            <person name="David W.J."/>
        </authorList>
    </citation>
    <scope>NUCLEOTIDE SEQUENCE [LARGE SCALE GENOMIC DNA]</scope>
    <source>
        <strain evidence="16">albino</strain>
    </source>
</reference>
<dbReference type="CDD" id="cd12148">
    <property type="entry name" value="fungal_TF_MHR"/>
    <property type="match status" value="1"/>
</dbReference>
<feature type="domain" description="Xylanolytic transcriptional activator regulatory" evidence="13">
    <location>
        <begin position="2094"/>
        <end position="2168"/>
    </location>
</feature>
<dbReference type="InterPro" id="IPR036396">
    <property type="entry name" value="Cyt_P450_sf"/>
</dbReference>
<gene>
    <name evidence="15" type="ORF">FKW77_003509</name>
</gene>
<comment type="subunit">
    <text evidence="3 11">Component of the ribosomal small subunit (SSU) processome.</text>
</comment>
<feature type="domain" description="BP28 C-terminal" evidence="14">
    <location>
        <begin position="1512"/>
        <end position="1666"/>
    </location>
</feature>
<dbReference type="GO" id="GO:0003677">
    <property type="term" value="F:DNA binding"/>
    <property type="evidence" value="ECO:0007669"/>
    <property type="project" value="InterPro"/>
</dbReference>
<feature type="region of interest" description="Disordered" evidence="12">
    <location>
        <begin position="2435"/>
        <end position="2457"/>
    </location>
</feature>
<dbReference type="Pfam" id="PF12397">
    <property type="entry name" value="U3snoRNP10"/>
    <property type="match status" value="1"/>
</dbReference>
<evidence type="ECO:0000259" key="13">
    <source>
        <dbReference type="SMART" id="SM00906"/>
    </source>
</evidence>
<evidence type="ECO:0000256" key="11">
    <source>
        <dbReference type="RuleBase" id="RU367065"/>
    </source>
</evidence>
<dbReference type="GO" id="GO:0005506">
    <property type="term" value="F:iron ion binding"/>
    <property type="evidence" value="ECO:0007669"/>
    <property type="project" value="InterPro"/>
</dbReference>
<dbReference type="GO" id="GO:0004497">
    <property type="term" value="F:monooxygenase activity"/>
    <property type="evidence" value="ECO:0007669"/>
    <property type="project" value="InterPro"/>
</dbReference>
<dbReference type="GO" id="GO:0016705">
    <property type="term" value="F:oxidoreductase activity, acting on paired donors, with incorporation or reduction of molecular oxygen"/>
    <property type="evidence" value="ECO:0007669"/>
    <property type="project" value="InterPro"/>
</dbReference>
<keyword evidence="8 11" id="KW-0539">Nucleus</keyword>
<dbReference type="Gene3D" id="1.25.10.10">
    <property type="entry name" value="Leucine-rich Repeat Variant"/>
    <property type="match status" value="3"/>
</dbReference>
<dbReference type="GO" id="GO:0045943">
    <property type="term" value="P:positive regulation of transcription by RNA polymerase I"/>
    <property type="evidence" value="ECO:0007669"/>
    <property type="project" value="TreeGrafter"/>
</dbReference>
<feature type="compositionally biased region" description="Acidic residues" evidence="12">
    <location>
        <begin position="1916"/>
        <end position="1927"/>
    </location>
</feature>
<dbReference type="Pfam" id="PF23243">
    <property type="entry name" value="HEAT_HEATR1"/>
    <property type="match status" value="1"/>
</dbReference>
<dbReference type="Pfam" id="PF00067">
    <property type="entry name" value="p450"/>
    <property type="match status" value="1"/>
</dbReference>
<dbReference type="GO" id="GO:0020037">
    <property type="term" value="F:heme binding"/>
    <property type="evidence" value="ECO:0007669"/>
    <property type="project" value="InterPro"/>
</dbReference>
<protein>
    <recommendedName>
        <fullName evidence="4 11">U3 small nucleolar RNA-associated protein 10</fullName>
    </recommendedName>
</protein>
<dbReference type="EMBL" id="CP042202">
    <property type="protein sequence ID" value="QDS77678.1"/>
    <property type="molecule type" value="Genomic_DNA"/>
</dbReference>
<dbReference type="GO" id="GO:0034455">
    <property type="term" value="C:t-UTP complex"/>
    <property type="evidence" value="ECO:0007669"/>
    <property type="project" value="TreeGrafter"/>
</dbReference>
<evidence type="ECO:0000256" key="1">
    <source>
        <dbReference type="ARBA" id="ARBA00004604"/>
    </source>
</evidence>
<dbReference type="InterPro" id="IPR056473">
    <property type="entry name" value="HEAT_Utp10/HEAT1"/>
</dbReference>
<evidence type="ECO:0000256" key="2">
    <source>
        <dbReference type="ARBA" id="ARBA00010559"/>
    </source>
</evidence>
<dbReference type="Gene3D" id="1.10.630.10">
    <property type="entry name" value="Cytochrome P450"/>
    <property type="match status" value="1"/>
</dbReference>
<keyword evidence="16" id="KW-1185">Reference proteome</keyword>
<dbReference type="GO" id="GO:0032040">
    <property type="term" value="C:small-subunit processome"/>
    <property type="evidence" value="ECO:0007669"/>
    <property type="project" value="TreeGrafter"/>
</dbReference>
<evidence type="ECO:0000256" key="8">
    <source>
        <dbReference type="ARBA" id="ARBA00023242"/>
    </source>
</evidence>
<feature type="compositionally biased region" description="Polar residues" evidence="12">
    <location>
        <begin position="1834"/>
        <end position="1845"/>
    </location>
</feature>
<dbReference type="STRING" id="50376.A0A517LPU8"/>
<dbReference type="GO" id="GO:0008270">
    <property type="term" value="F:zinc ion binding"/>
    <property type="evidence" value="ECO:0007669"/>
    <property type="project" value="InterPro"/>
</dbReference>
<evidence type="ECO:0000313" key="15">
    <source>
        <dbReference type="EMBL" id="QDS77678.1"/>
    </source>
</evidence>
<organism evidence="15 16">
    <name type="scientific">Venturia effusa</name>
    <dbReference type="NCBI Taxonomy" id="50376"/>
    <lineage>
        <taxon>Eukaryota</taxon>
        <taxon>Fungi</taxon>
        <taxon>Dikarya</taxon>
        <taxon>Ascomycota</taxon>
        <taxon>Pezizomycotina</taxon>
        <taxon>Dothideomycetes</taxon>
        <taxon>Pleosporomycetidae</taxon>
        <taxon>Venturiales</taxon>
        <taxon>Venturiaceae</taxon>
        <taxon>Venturia</taxon>
    </lineage>
</organism>
<comment type="subcellular location">
    <subcellularLocation>
        <location evidence="1 11">Nucleus</location>
        <location evidence="1 11">Nucleolus</location>
    </subcellularLocation>
</comment>
<dbReference type="InterPro" id="IPR007219">
    <property type="entry name" value="XnlR_reg_dom"/>
</dbReference>
<keyword evidence="6 11" id="KW-0698">rRNA processing</keyword>
<keyword evidence="5 11" id="KW-0690">Ribosome biogenesis</keyword>
<evidence type="ECO:0000256" key="12">
    <source>
        <dbReference type="SAM" id="MobiDB-lite"/>
    </source>
</evidence>
<evidence type="ECO:0000256" key="6">
    <source>
        <dbReference type="ARBA" id="ARBA00022552"/>
    </source>
</evidence>
<dbReference type="GO" id="GO:0030686">
    <property type="term" value="C:90S preribosome"/>
    <property type="evidence" value="ECO:0007669"/>
    <property type="project" value="TreeGrafter"/>
</dbReference>
<dbReference type="SMART" id="SM01036">
    <property type="entry name" value="BP28CT"/>
    <property type="match status" value="1"/>
</dbReference>
<sequence>MATQLQRQLAKIAANSTNQLNLKAQKAAHGKSLLFEAKVAVSQDFETLYQICVEGFQELCTLDRRFEPFFANIFSEQSKTEEREQMTAEENQELNTVLEDFLGLVGTRLLLKPAQKAVEWVIRRFRVHEYNTDCVILTFLPYHSTPLFLSLLSILPRAISPNFRFLYPSIQALQNPQFQTIVGAAKSTDGFFRSFNSYVLKVAKARHHSAVLLSFWAGVTTQAVEGRVSQAQSGRETINLQKKQDLLTLVVPVLIDAFSLPNVPDLIFGACMIVTVMAAKGRIADGELDSLMETVASGWTASTIDARITCLAILAQERESYGLSKDTTKRLLKCSDFVEQVALVSQRYRVDRLVLGYIMGCLKRAHRSKSDSGNLNGVAKLVQEDILTQPELRIVVKELLSTSRRIQEAGSSITPEQRSNLADLVTLLAESPKWGGLFNKMLARSSISRDDLELSLQTVIPLAIEANIEADGNMEMTDAPPTTSDFENAMATAADKTLEDPSFISNIDSPDFAFFGALYALALSSQKDINRFLALPALRSDGVHGAVPIISFLLRVLCSKYSPVARAAALRIVSDHLKATKSPNLDFQCIIPYLIVALSDKSTTVRKAAAECTTALSRQYKLLLSTESQNSKPRVLGKDVFYSSAQGAQWVSSTKGSSDFVRKLLLLDLEEYVLDSSNITTMLSAAIDGIDSSKKGLKAGVVKLGSESRTAIFASLASHAVRTPILQVKHQLLDILRRVGESGSKGRSQILLPALKHWIVSPAQNTSSTALLLSDVDLLFLRAVSPKEKKAFSVLKDIVTAHTPGLRSEVLPTAHQVLREIWPSLTSFDQKDVGLGLFECSQSDTGNAEASNLALETLRSLNLPTALLVALLEKLPNALQMTDQPPSAKRRRTSKSEMTRMTPVNQNDLASALRQYTLVLEIIDSSKPARHPELLKGLFHALGEIHHYRAQTESGMVYLQALTINSLLAIVDKLKDTKVSPGDKSVIRTDLLVECIRHTTNSQVQNAALLLVSCLAVWQPEVVLHSVMPIFTFMGSTILRQADDYSAHVIDQTVSHVVPPLVTSLRKKNKEVVRGAADLLLSFTAAFEHIPLHRRLGLFEHVTKTLGPKDCLFAIMAMIVDRYPTDNEARRFLVELVNIFEPTIDLQAIRQYVGLVTDIFKQRRTLSEAVLNLKDKSPEELESTANNLLQALAGLLDNPQLKSRLVASFHPDEPIANEQRITFSSLMQDAIVMTQFVHTQRPNISRASSQVLSHIFQILPTVDLIKSAQSLLEKDDDSIRRIVIHSIDSQVQSLKQHNAETTKAMLEFIPHVTSLVEKSTDVSLKRDAISCIDQIIERFGKKDTSFVIAAAQVVTGAEALRSSHETLRYTSMYCLVTIVEVLQDEFIPLVPQVLPVALDYLEGSLEESRDTVAKSSFTLVTSLVQHLPFLVTGEEYLDRALKLAQAASVSSVSGVTASKRSEFYKLVGRYIDASELFAAYNRSYTHCQLQQGYRAIVEYLDAIKFAITERSKATVVKNSSSLFELLLKAFDHRRLALEPDSMIDVSYTAEEISRLEDVYNDVSITMIMKLNDVTFRPFFARLVEWVTDLSSKYKSGKILRATTLYRFLTTLFERLKALVTSYSSYILELTVDLLSTTRAASREEIELLSAILSALEQSFIHDQDDFWQSPNHFSPIAVPLVEIFHVASSTLSTQLISTITALASATSAADQHKDLNAAILKLMQSDDKDVRLAAVRLEKGLTEQLGEEWLVMVPEMMPVLGEVLEDEDADVEREGRDRANIACVFPSDDRPPRWARSLVNEASASSSSAPGLNTQEVQRLTERLHNLESLVKELSSQLKESQPVNSSTGGSSSGNAPRDGHITDLGLEHQDITSEDRQFGRLVVQNVNHSRYVSSSFWSRINDELDGIRMDSPNTLEDEFESSEDEASAGRSPPTLELDRTPTERHAFLFGHNLAQPKPDYHHFHPLPSQIPFLLDLFADNVNFIFHVVHLPTLKNMIRELRGNLARLTPPNEALMFSIYYAAITSMEEDDNDSIEQVMSNFGSSKIDLNLKYRLGLENALAKADFLNAPNFVLVQALIIFLCLARRHDSPRFVWMMTGIVIRMAQYLGLQRDGSNFKQLSPYEVEMRRRVWWGVCMLDVRSSEDQGTELAIASGSFDTKLPLNINNEEISLDCQLLPVERTGLTDMSIGRCQAGLLQTVRKLMVLAAQDDAANVDVKSQMLSQIYEQYEEGFLQYLPKSGNIEYWVGVTIAKLVMAKMTLIVFLPVLFAPPSNDLSDELRAKLLVSAIEVAEYNHALNAEQECRKWRWIYQTYTHWHAIVYLMIEACRRPWCPMTERAYVVLHSAWLIPDQSSTDKNQRTWIPLRKLMTEVRKHREAELKRLRADPQAARLLETEYHQMLMPSSSSLLSTHPDESSSLLFQKIWRQLVTMSAESNSGAHMPGISSTSYSDSSSNTAALGASIDTNSSATPYRPYINGPPPLHPVPTTQQSGPYTTSYDHSTSASNQFADALEIPPSISADWSGAGSTGLGGVPWLWADTDPIANISPSLDMDMELDGEFDCHHSFNMEMYLNDTIPSAPQNITHEPHGAVSIYYLLAIGIILISIGNTKWSAKITGNALPGIARIRGNPFVGLLPYSCHHGLSLTLNLLYKVSEEQGLSYGWMGTKVLVLLRDEHMIRSILSQPDDVVSRTGGQRLMAPFSTLQRLLGNVLFLYVGEEATMMRNAMKAEYKHVSALQERYGEIVRTAQDHTEFLKSQQGNSKSMDLLQLTSDFSADALSRAYFGLEGTHTRDDGLEHIADRMLEVSASASHAWRHGLRSILRLRSPWHQDKEEKAIWESLDAISVQRLNDMYTAKKPDGITLTVAQSISLATGGGSSRATLSKHAIEQGRLTLFGGRFGIGIVLTWALLELSKNPTILERLRSEINNVYPASATEFPGFQTSTTQTPYLDAVLHEIHRLFPPVHATARVINKPIIFDARDKTPVKLEKGMIIYISIYHLHRDKTIWGEDADEFVPERFLHEQAPHKRSGYMPFLYGRRACVGREFSLLTEKIFMMQFLRAWEFDVEDKFEVGTKFTALCLPDREVRVTLEEVGGGCGES</sequence>
<evidence type="ECO:0000256" key="3">
    <source>
        <dbReference type="ARBA" id="ARBA00011399"/>
    </source>
</evidence>